<evidence type="ECO:0000256" key="1">
    <source>
        <dbReference type="ARBA" id="ARBA00007626"/>
    </source>
</evidence>
<dbReference type="EMBL" id="BT140044">
    <property type="protein sequence ID" value="AFK39839.1"/>
    <property type="molecule type" value="mRNA"/>
</dbReference>
<keyword evidence="2" id="KW-0677">Repeat</keyword>
<accession>I3SHU7</accession>
<evidence type="ECO:0008006" key="5">
    <source>
        <dbReference type="Google" id="ProtNLM"/>
    </source>
</evidence>
<dbReference type="PANTHER" id="PTHR47941">
    <property type="entry name" value="PENTATRICOPEPTIDE REPEAT-CONTAINING PROTEIN 3, MITOCHONDRIAL"/>
    <property type="match status" value="1"/>
</dbReference>
<reference evidence="4" key="1">
    <citation type="submission" date="2012-05" db="EMBL/GenBank/DDBJ databases">
        <authorList>
            <person name="Krishnakumar V."/>
            <person name="Cheung F."/>
            <person name="Xiao Y."/>
            <person name="Chan A."/>
            <person name="Moskal W.A."/>
            <person name="Town C.D."/>
        </authorList>
    </citation>
    <scope>NUCLEOTIDE SEQUENCE</scope>
</reference>
<feature type="repeat" description="PPR" evidence="3">
    <location>
        <begin position="29"/>
        <end position="62"/>
    </location>
</feature>
<dbReference type="NCBIfam" id="TIGR00756">
    <property type="entry name" value="PPR"/>
    <property type="match status" value="2"/>
</dbReference>
<dbReference type="Gene3D" id="1.25.40.10">
    <property type="entry name" value="Tetratricopeptide repeat domain"/>
    <property type="match status" value="1"/>
</dbReference>
<feature type="repeat" description="PPR" evidence="3">
    <location>
        <begin position="1"/>
        <end position="28"/>
    </location>
</feature>
<evidence type="ECO:0000256" key="3">
    <source>
        <dbReference type="PROSITE-ProRule" id="PRU00708"/>
    </source>
</evidence>
<dbReference type="AlphaFoldDB" id="I3SHU7"/>
<comment type="similarity">
    <text evidence="1">Belongs to the PPR family. P subfamily.</text>
</comment>
<dbReference type="Pfam" id="PF13041">
    <property type="entry name" value="PPR_2"/>
    <property type="match status" value="1"/>
</dbReference>
<organism evidence="4">
    <name type="scientific">Medicago truncatula</name>
    <name type="common">Barrel medic</name>
    <name type="synonym">Medicago tribuloides</name>
    <dbReference type="NCBI Taxonomy" id="3880"/>
    <lineage>
        <taxon>Eukaryota</taxon>
        <taxon>Viridiplantae</taxon>
        <taxon>Streptophyta</taxon>
        <taxon>Embryophyta</taxon>
        <taxon>Tracheophyta</taxon>
        <taxon>Spermatophyta</taxon>
        <taxon>Magnoliopsida</taxon>
        <taxon>eudicotyledons</taxon>
        <taxon>Gunneridae</taxon>
        <taxon>Pentapetalae</taxon>
        <taxon>rosids</taxon>
        <taxon>fabids</taxon>
        <taxon>Fabales</taxon>
        <taxon>Fabaceae</taxon>
        <taxon>Papilionoideae</taxon>
        <taxon>50 kb inversion clade</taxon>
        <taxon>NPAAA clade</taxon>
        <taxon>Hologalegina</taxon>
        <taxon>IRL clade</taxon>
        <taxon>Trifolieae</taxon>
        <taxon>Medicago</taxon>
    </lineage>
</organism>
<evidence type="ECO:0000313" key="4">
    <source>
        <dbReference type="EMBL" id="AFK39839.1"/>
    </source>
</evidence>
<protein>
    <recommendedName>
        <fullName evidence="5">Pentatricopeptide</fullName>
    </recommendedName>
</protein>
<dbReference type="PROSITE" id="PS51375">
    <property type="entry name" value="PPR"/>
    <property type="match status" value="2"/>
</dbReference>
<evidence type="ECO:0000256" key="2">
    <source>
        <dbReference type="ARBA" id="ARBA00022737"/>
    </source>
</evidence>
<dbReference type="InterPro" id="IPR011990">
    <property type="entry name" value="TPR-like_helical_dom_sf"/>
</dbReference>
<proteinExistence type="evidence at transcript level"/>
<dbReference type="InterPro" id="IPR002885">
    <property type="entry name" value="PPR_rpt"/>
</dbReference>
<sequence length="62" mass="7002">MIQGFCSHGLLDESLVLLSKMEENGCIPDAVTYEIIICSLFDKDKNDKAEKLLREMITRGLL</sequence>
<name>I3SHU7_MEDTR</name>